<dbReference type="SUPFAM" id="SSF56219">
    <property type="entry name" value="DNase I-like"/>
    <property type="match status" value="1"/>
</dbReference>
<feature type="domain" description="Endonuclease/exonuclease/phosphatase" evidence="1">
    <location>
        <begin position="29"/>
        <end position="138"/>
    </location>
</feature>
<name>A0A8R1HSS8_CAEJA</name>
<dbReference type="GO" id="GO:0061343">
    <property type="term" value="P:cell adhesion involved in heart morphogenesis"/>
    <property type="evidence" value="ECO:0007669"/>
    <property type="project" value="TreeGrafter"/>
</dbReference>
<evidence type="ECO:0000313" key="2">
    <source>
        <dbReference type="EnsemblMetazoa" id="CJA09950.1"/>
    </source>
</evidence>
<protein>
    <submittedName>
        <fullName evidence="2">Endo/exonuclease/phosphatase domain-containing protein</fullName>
    </submittedName>
</protein>
<dbReference type="EnsemblMetazoa" id="CJA09950.1">
    <property type="protein sequence ID" value="CJA09950.1"/>
    <property type="gene ID" value="WBGene00129154"/>
</dbReference>
<dbReference type="GO" id="GO:0031012">
    <property type="term" value="C:extracellular matrix"/>
    <property type="evidence" value="ECO:0007669"/>
    <property type="project" value="TreeGrafter"/>
</dbReference>
<dbReference type="PANTHER" id="PTHR33395">
    <property type="entry name" value="TRANSCRIPTASE, PUTATIVE-RELATED-RELATED"/>
    <property type="match status" value="1"/>
</dbReference>
<dbReference type="GO" id="GO:0003824">
    <property type="term" value="F:catalytic activity"/>
    <property type="evidence" value="ECO:0007669"/>
    <property type="project" value="InterPro"/>
</dbReference>
<sequence length="220" mass="24915">MPYHYPLHRSEILAFQIFVGSNVNDSLTAFLVYRPPDCNAIETANLITHLDAYMPLTSTICVGDFNLPAISWPLSSTSPHHDFIDFLRSKDYRQWVEFPTRITSSTSTILDLVIMSHNLTPVEITPQPGLLNSDHLGISFVVPIHNISLPHSPSAPKLWYRKCDFSLLNARLATLDWDLSFSTLPGVSDKYSFLINILNELLTELCPRIPERPMSKVCPY</sequence>
<dbReference type="InterPro" id="IPR036691">
    <property type="entry name" value="Endo/exonu/phosph_ase_sf"/>
</dbReference>
<reference evidence="3" key="1">
    <citation type="submission" date="2010-08" db="EMBL/GenBank/DDBJ databases">
        <authorList>
            <consortium name="Caenorhabditis japonica Sequencing Consortium"/>
            <person name="Wilson R.K."/>
        </authorList>
    </citation>
    <scope>NUCLEOTIDE SEQUENCE [LARGE SCALE GENOMIC DNA]</scope>
    <source>
        <strain evidence="3">DF5081</strain>
    </source>
</reference>
<keyword evidence="3" id="KW-1185">Reference proteome</keyword>
<evidence type="ECO:0000259" key="1">
    <source>
        <dbReference type="Pfam" id="PF14529"/>
    </source>
</evidence>
<dbReference type="Proteomes" id="UP000005237">
    <property type="component" value="Unassembled WGS sequence"/>
</dbReference>
<proteinExistence type="predicted"/>
<dbReference type="Gene3D" id="3.60.10.10">
    <property type="entry name" value="Endonuclease/exonuclease/phosphatase"/>
    <property type="match status" value="1"/>
</dbReference>
<dbReference type="Pfam" id="PF14529">
    <property type="entry name" value="Exo_endo_phos_2"/>
    <property type="match status" value="1"/>
</dbReference>
<dbReference type="GO" id="GO:0007508">
    <property type="term" value="P:larval heart development"/>
    <property type="evidence" value="ECO:0007669"/>
    <property type="project" value="TreeGrafter"/>
</dbReference>
<evidence type="ECO:0000313" key="3">
    <source>
        <dbReference type="Proteomes" id="UP000005237"/>
    </source>
</evidence>
<dbReference type="AlphaFoldDB" id="A0A8R1HSS8"/>
<dbReference type="PANTHER" id="PTHR33395:SF22">
    <property type="entry name" value="REVERSE TRANSCRIPTASE DOMAIN-CONTAINING PROTEIN"/>
    <property type="match status" value="1"/>
</dbReference>
<organism evidence="2 3">
    <name type="scientific">Caenorhabditis japonica</name>
    <dbReference type="NCBI Taxonomy" id="281687"/>
    <lineage>
        <taxon>Eukaryota</taxon>
        <taxon>Metazoa</taxon>
        <taxon>Ecdysozoa</taxon>
        <taxon>Nematoda</taxon>
        <taxon>Chromadorea</taxon>
        <taxon>Rhabditida</taxon>
        <taxon>Rhabditina</taxon>
        <taxon>Rhabditomorpha</taxon>
        <taxon>Rhabditoidea</taxon>
        <taxon>Rhabditidae</taxon>
        <taxon>Peloderinae</taxon>
        <taxon>Caenorhabditis</taxon>
    </lineage>
</organism>
<dbReference type="InterPro" id="IPR005135">
    <property type="entry name" value="Endo/exonuclease/phosphatase"/>
</dbReference>
<reference evidence="2" key="2">
    <citation type="submission" date="2022-06" db="UniProtKB">
        <authorList>
            <consortium name="EnsemblMetazoa"/>
        </authorList>
    </citation>
    <scope>IDENTIFICATION</scope>
    <source>
        <strain evidence="2">DF5081</strain>
    </source>
</reference>
<accession>A0A8R1HSS8</accession>